<dbReference type="Gene3D" id="1.50.10.10">
    <property type="match status" value="1"/>
</dbReference>
<reference evidence="3" key="2">
    <citation type="submission" date="2020-05" db="EMBL/GenBank/DDBJ databases">
        <authorList>
            <person name="Kim H.-S."/>
            <person name="Proctor R.H."/>
            <person name="Brown D.W."/>
        </authorList>
    </citation>
    <scope>NUCLEOTIDE SEQUENCE</scope>
    <source>
        <strain evidence="3">NRRL 20472</strain>
    </source>
</reference>
<feature type="signal peptide" evidence="1">
    <location>
        <begin position="1"/>
        <end position="19"/>
    </location>
</feature>
<dbReference type="EMBL" id="JABEXW010000418">
    <property type="protein sequence ID" value="KAF4964318.1"/>
    <property type="molecule type" value="Genomic_DNA"/>
</dbReference>
<dbReference type="GO" id="GO:0005975">
    <property type="term" value="P:carbohydrate metabolic process"/>
    <property type="evidence" value="ECO:0007669"/>
    <property type="project" value="InterPro"/>
</dbReference>
<comment type="caution">
    <text evidence="3">The sequence shown here is derived from an EMBL/GenBank/DDBJ whole genome shotgun (WGS) entry which is preliminary data.</text>
</comment>
<keyword evidence="4" id="KW-1185">Reference proteome</keyword>
<evidence type="ECO:0000313" key="3">
    <source>
        <dbReference type="EMBL" id="KAF4964318.1"/>
    </source>
</evidence>
<accession>A0A8H4TUC8</accession>
<dbReference type="GO" id="GO:0003824">
    <property type="term" value="F:catalytic activity"/>
    <property type="evidence" value="ECO:0007669"/>
    <property type="project" value="UniProtKB-ARBA"/>
</dbReference>
<organism evidence="3 4">
    <name type="scientific">Fusarium sarcochroum</name>
    <dbReference type="NCBI Taxonomy" id="1208366"/>
    <lineage>
        <taxon>Eukaryota</taxon>
        <taxon>Fungi</taxon>
        <taxon>Dikarya</taxon>
        <taxon>Ascomycota</taxon>
        <taxon>Pezizomycotina</taxon>
        <taxon>Sordariomycetes</taxon>
        <taxon>Hypocreomycetidae</taxon>
        <taxon>Hypocreales</taxon>
        <taxon>Nectriaceae</taxon>
        <taxon>Fusarium</taxon>
        <taxon>Fusarium lateritium species complex</taxon>
    </lineage>
</organism>
<dbReference type="InterPro" id="IPR035396">
    <property type="entry name" value="Bac_rhamnosid6H"/>
</dbReference>
<evidence type="ECO:0000313" key="4">
    <source>
        <dbReference type="Proteomes" id="UP000622797"/>
    </source>
</evidence>
<evidence type="ECO:0000256" key="1">
    <source>
        <dbReference type="SAM" id="SignalP"/>
    </source>
</evidence>
<keyword evidence="1" id="KW-0732">Signal</keyword>
<feature type="chain" id="PRO_5034162245" description="Alpha-L-rhamnosidase six-hairpin glycosidase domain-containing protein" evidence="1">
    <location>
        <begin position="20"/>
        <end position="654"/>
    </location>
</feature>
<dbReference type="InterPro" id="IPR012341">
    <property type="entry name" value="6hp_glycosidase-like_sf"/>
</dbReference>
<dbReference type="InterPro" id="IPR008928">
    <property type="entry name" value="6-hairpin_glycosidase_sf"/>
</dbReference>
<evidence type="ECO:0000259" key="2">
    <source>
        <dbReference type="Pfam" id="PF17389"/>
    </source>
</evidence>
<dbReference type="PANTHER" id="PTHR34987">
    <property type="entry name" value="C, PUTATIVE (AFU_ORTHOLOGUE AFUA_3G02880)-RELATED"/>
    <property type="match status" value="1"/>
</dbReference>
<feature type="domain" description="Alpha-L-rhamnosidase six-hairpin glycosidase" evidence="2">
    <location>
        <begin position="239"/>
        <end position="459"/>
    </location>
</feature>
<sequence length="654" mass="71825">MKFSLLFVVASAVIGKTNALKKSDPWEKYVFSPSTRNPAPVDVHSVVGDASVRTGAKGSHVLKMRAGSRVSMDFGVEVGGHVSFNVETKSSKPLSLAFSESPAFVRNISDDTGSTPSMDWDQAMEVSLSGNPKKSIYYQTPPERFRGGFRFLTFNALEDVIVSNISCQIGFAPNMQDLRAGSGYFYTADDGSELLNKIWYAGAYTTQTNIIPTNTGRWLPQVRPGWAYNNTLGVASPALVDGAKRDRAIWPGDLGICGPIAMKAFGVCGRQAVANSIETLFYYQNVSTGQFPFAGPATGSFRNGAKSDTYHTWSLISMYDYAIFANDKKWLTLHWENITRGVDYIVERLDKETGMQNQVWGNDWARGNTGGFNSALNALNYHALVSLASLASDKSQAKSWRAAAAKLKKHYNLLLWDNKAGLYRDNTESNLHAQDGNSLALLYNLAETKSQRSAISKGLERNWNSIGPVTPELNDTISPFISSIELLAHLHGAENPTRALALLRRLWGYMVEGSPKTMTGSTLIEGMSSNGSLYYRSEAGYKYDASYTSHAHCWSAGPTTALLTGVLGLRITELGGRKWEFKPQLGHLKSVRGGFETALGWFEARVEVLRGGQYDITLKTPVGTQGTIFFPTIKQQVTVNGKKYKGLRKVFIDS</sequence>
<reference evidence="3" key="1">
    <citation type="journal article" date="2020" name="BMC Genomics">
        <title>Correction to: Identification and distribution of gene clusters required for synthesis of sphingolipid metabolism inhibitors in diverse species of the filamentous fungus Fusarium.</title>
        <authorList>
            <person name="Kim H.S."/>
            <person name="Lohmar J.M."/>
            <person name="Busman M."/>
            <person name="Brown D.W."/>
            <person name="Naumann T.A."/>
            <person name="Divon H.H."/>
            <person name="Lysoe E."/>
            <person name="Uhlig S."/>
            <person name="Proctor R.H."/>
        </authorList>
    </citation>
    <scope>NUCLEOTIDE SEQUENCE</scope>
    <source>
        <strain evidence="3">NRRL 20472</strain>
    </source>
</reference>
<dbReference type="AlphaFoldDB" id="A0A8H4TUC8"/>
<dbReference type="SUPFAM" id="SSF48208">
    <property type="entry name" value="Six-hairpin glycosidases"/>
    <property type="match status" value="1"/>
</dbReference>
<name>A0A8H4TUC8_9HYPO</name>
<dbReference type="OrthoDB" id="10036721at2759"/>
<dbReference type="Gene3D" id="2.60.420.10">
    <property type="entry name" value="Maltose phosphorylase, domain 3"/>
    <property type="match status" value="1"/>
</dbReference>
<proteinExistence type="predicted"/>
<dbReference type="PANTHER" id="PTHR34987:SF6">
    <property type="entry name" value="ALPHA-L-RHAMNOSIDASE SIX-HAIRPIN GLYCOSIDASE DOMAIN-CONTAINING PROTEIN"/>
    <property type="match status" value="1"/>
</dbReference>
<gene>
    <name evidence="3" type="ORF">FSARC_7763</name>
</gene>
<dbReference type="Pfam" id="PF17389">
    <property type="entry name" value="Bac_rhamnosid6H"/>
    <property type="match status" value="1"/>
</dbReference>
<dbReference type="Proteomes" id="UP000622797">
    <property type="component" value="Unassembled WGS sequence"/>
</dbReference>
<protein>
    <recommendedName>
        <fullName evidence="2">Alpha-L-rhamnosidase six-hairpin glycosidase domain-containing protein</fullName>
    </recommendedName>
</protein>